<evidence type="ECO:0000313" key="1">
    <source>
        <dbReference type="EMBL" id="QHS77264.1"/>
    </source>
</evidence>
<accession>A0A6C0AC70</accession>
<dbReference type="AlphaFoldDB" id="A0A6C0AC70"/>
<dbReference type="InterPro" id="IPR045864">
    <property type="entry name" value="aa-tRNA-synth_II/BPL/LPL"/>
</dbReference>
<dbReference type="EMBL" id="MN740544">
    <property type="protein sequence ID" value="QHS77264.1"/>
    <property type="molecule type" value="Genomic_DNA"/>
</dbReference>
<organism evidence="1">
    <name type="scientific">viral metagenome</name>
    <dbReference type="NCBI Taxonomy" id="1070528"/>
    <lineage>
        <taxon>unclassified sequences</taxon>
        <taxon>metagenomes</taxon>
        <taxon>organismal metagenomes</taxon>
    </lineage>
</organism>
<name>A0A6C0AC70_9ZZZZ</name>
<proteinExistence type="predicted"/>
<sequence>MYKNINDSIKYYKSKGFTYIEAPWTVDKEVSAVTKPKEKNDFYVKDKVLVGSGEQSFLQLIKDNKLQLGSYVCVTPCFRDEDEDETHKTYFLKTELIDTLNPNIKRLQEIVELAMQFYSEYVDVEVIKIQEGSYDIIDKNSKIELGSYSLKKYQNIGWICGTGCAEPRLTMCYRKSKPIGYHESIIPKRVCGSYRKIMEEIDEFEDAVLLDNKVMALVELSDVLGAIELYLKENHPSISLNDLNKMSFLTHRAFLNGRRKNEQNKDVNLVK</sequence>
<reference evidence="1" key="1">
    <citation type="journal article" date="2020" name="Nature">
        <title>Giant virus diversity and host interactions through global metagenomics.</title>
        <authorList>
            <person name="Schulz F."/>
            <person name="Roux S."/>
            <person name="Paez-Espino D."/>
            <person name="Jungbluth S."/>
            <person name="Walsh D.A."/>
            <person name="Denef V.J."/>
            <person name="McMahon K.D."/>
            <person name="Konstantinidis K.T."/>
            <person name="Eloe-Fadrosh E.A."/>
            <person name="Kyrpides N.C."/>
            <person name="Woyke T."/>
        </authorList>
    </citation>
    <scope>NUCLEOTIDE SEQUENCE</scope>
    <source>
        <strain evidence="1">GVMAG-S-1004661-13</strain>
    </source>
</reference>
<protein>
    <submittedName>
        <fullName evidence="1">Uncharacterized protein</fullName>
    </submittedName>
</protein>
<dbReference type="SUPFAM" id="SSF55681">
    <property type="entry name" value="Class II aaRS and biotin synthetases"/>
    <property type="match status" value="1"/>
</dbReference>
<dbReference type="Gene3D" id="3.30.930.10">
    <property type="entry name" value="Bira Bifunctional Protein, Domain 2"/>
    <property type="match status" value="1"/>
</dbReference>